<keyword evidence="3" id="KW-1185">Reference proteome</keyword>
<dbReference type="RefSeq" id="WP_308422383.1">
    <property type="nucleotide sequence ID" value="NZ_BAAAVQ010000040.1"/>
</dbReference>
<dbReference type="Pfam" id="PF12120">
    <property type="entry name" value="Arr-ms"/>
    <property type="match status" value="1"/>
</dbReference>
<dbReference type="InterPro" id="IPR021975">
    <property type="entry name" value="Rifampin_Arr"/>
</dbReference>
<dbReference type="Proteomes" id="UP001595884">
    <property type="component" value="Unassembled WGS sequence"/>
</dbReference>
<organism evidence="2 3">
    <name type="scientific">Glutamicibacter bergerei</name>
    <dbReference type="NCBI Taxonomy" id="256702"/>
    <lineage>
        <taxon>Bacteria</taxon>
        <taxon>Bacillati</taxon>
        <taxon>Actinomycetota</taxon>
        <taxon>Actinomycetes</taxon>
        <taxon>Micrococcales</taxon>
        <taxon>Micrococcaceae</taxon>
        <taxon>Glutamicibacter</taxon>
    </lineage>
</organism>
<proteinExistence type="predicted"/>
<dbReference type="InterPro" id="IPR038611">
    <property type="entry name" value="Arr_sf"/>
</dbReference>
<evidence type="ECO:0000313" key="2">
    <source>
        <dbReference type="EMBL" id="MFC4717158.1"/>
    </source>
</evidence>
<evidence type="ECO:0000313" key="3">
    <source>
        <dbReference type="Proteomes" id="UP001595884"/>
    </source>
</evidence>
<dbReference type="GeneID" id="303306142"/>
<protein>
    <submittedName>
        <fullName evidence="2">NAD(+)--rifampin ADP-ribosyltransferase</fullName>
    </submittedName>
</protein>
<dbReference type="Gene3D" id="3.20.170.40">
    <property type="entry name" value="Rifampin ADP-ribosyltransferase domain"/>
    <property type="match status" value="1"/>
</dbReference>
<reference evidence="3" key="1">
    <citation type="journal article" date="2019" name="Int. J. Syst. Evol. Microbiol.">
        <title>The Global Catalogue of Microorganisms (GCM) 10K type strain sequencing project: providing services to taxonomists for standard genome sequencing and annotation.</title>
        <authorList>
            <consortium name="The Broad Institute Genomics Platform"/>
            <consortium name="The Broad Institute Genome Sequencing Center for Infectious Disease"/>
            <person name="Wu L."/>
            <person name="Ma J."/>
        </authorList>
    </citation>
    <scope>NUCLEOTIDE SEQUENCE [LARGE SCALE GENOMIC DNA]</scope>
    <source>
        <strain evidence="3">CGMCC 1.12849</strain>
    </source>
</reference>
<evidence type="ECO:0000259" key="1">
    <source>
        <dbReference type="Pfam" id="PF12120"/>
    </source>
</evidence>
<dbReference type="EMBL" id="JBHSHE010000062">
    <property type="protein sequence ID" value="MFC4717158.1"/>
    <property type="molecule type" value="Genomic_DNA"/>
</dbReference>
<sequence>MTKELDDGPFFHGTKAELQLGGALTAGFPSNYRPEIITNRI</sequence>
<gene>
    <name evidence="2" type="ORF">ACFO7V_13580</name>
</gene>
<accession>A0ABV9MR62</accession>
<name>A0ABV9MR62_9MICC</name>
<comment type="caution">
    <text evidence="2">The sequence shown here is derived from an EMBL/GenBank/DDBJ whole genome shotgun (WGS) entry which is preliminary data.</text>
</comment>
<feature type="domain" description="Rifampin ADP-ribosyltransferase" evidence="1">
    <location>
        <begin position="10"/>
        <end position="39"/>
    </location>
</feature>